<keyword evidence="5" id="KW-0560">Oxidoreductase</keyword>
<evidence type="ECO:0000256" key="5">
    <source>
        <dbReference type="ARBA" id="ARBA00023002"/>
    </source>
</evidence>
<evidence type="ECO:0000256" key="2">
    <source>
        <dbReference type="ARBA" id="ARBA00007879"/>
    </source>
</evidence>
<feature type="compositionally biased region" description="Polar residues" evidence="7">
    <location>
        <begin position="245"/>
        <end position="264"/>
    </location>
</feature>
<keyword evidence="3" id="KW-0479">Metal-binding</keyword>
<protein>
    <submittedName>
        <fullName evidence="9">Uncharacterized protein</fullName>
    </submittedName>
</protein>
<keyword evidence="6" id="KW-0408">Iron</keyword>
<proteinExistence type="inferred from homology"/>
<dbReference type="WBParaSite" id="nRc.2.0.1.t25149-RA">
    <property type="protein sequence ID" value="nRc.2.0.1.t25149-RA"/>
    <property type="gene ID" value="nRc.2.0.1.g25149"/>
</dbReference>
<dbReference type="AlphaFoldDB" id="A0A915JG07"/>
<dbReference type="PANTHER" id="PTHR32074">
    <property type="entry name" value="RNA DEMETHYLASE ALKBH5"/>
    <property type="match status" value="1"/>
</dbReference>
<accession>A0A915JG07</accession>
<dbReference type="GO" id="GO:0046872">
    <property type="term" value="F:metal ion binding"/>
    <property type="evidence" value="ECO:0007669"/>
    <property type="project" value="UniProtKB-KW"/>
</dbReference>
<name>A0A915JG07_ROMCU</name>
<evidence type="ECO:0000256" key="6">
    <source>
        <dbReference type="ARBA" id="ARBA00023004"/>
    </source>
</evidence>
<comment type="similarity">
    <text evidence="2">Belongs to the alkB family.</text>
</comment>
<dbReference type="GO" id="GO:0005634">
    <property type="term" value="C:nucleus"/>
    <property type="evidence" value="ECO:0007669"/>
    <property type="project" value="TreeGrafter"/>
</dbReference>
<dbReference type="PANTHER" id="PTHR32074:SF2">
    <property type="entry name" value="RNA DEMETHYLASE ALKBH5"/>
    <property type="match status" value="1"/>
</dbReference>
<evidence type="ECO:0000313" key="9">
    <source>
        <dbReference type="WBParaSite" id="nRc.2.0.1.t25149-RA"/>
    </source>
</evidence>
<evidence type="ECO:0000256" key="4">
    <source>
        <dbReference type="ARBA" id="ARBA00022964"/>
    </source>
</evidence>
<sequence length="325" mass="36613">MISALSSCRSVPSDKNLRKITDGIDQMKLFSRDECSEIEQCIDDVVLLGEEGFYRTKTVDRAPLRVKYFFGEGYTYGSQMDKKGPGAEKLYAKGVVDPIPEWIFRLIVKPMVKARILPSEDWIVSSSSLYACRKSTFILNSSSRVLKRMLARVAFAVCSRKEAMKLLHSDWLLSGYSPRAGLLERSINTPLELTCFQSIRILCFEMGYAADGITHCVRPEDVTSRRAVIILRRTRRDAPRLPLGSPNQLSLTSVPSLPSHSGYSSPLPISDDNLNSSNEEEKNTECHCKPFKSLNYQISVKSKAVAGRRVVLESDACIRIFREQR</sequence>
<dbReference type="OMA" id="DPAHIFD"/>
<feature type="region of interest" description="Disordered" evidence="7">
    <location>
        <begin position="239"/>
        <end position="281"/>
    </location>
</feature>
<evidence type="ECO:0000313" key="8">
    <source>
        <dbReference type="Proteomes" id="UP000887565"/>
    </source>
</evidence>
<organism evidence="8 9">
    <name type="scientific">Romanomermis culicivorax</name>
    <name type="common">Nematode worm</name>
    <dbReference type="NCBI Taxonomy" id="13658"/>
    <lineage>
        <taxon>Eukaryota</taxon>
        <taxon>Metazoa</taxon>
        <taxon>Ecdysozoa</taxon>
        <taxon>Nematoda</taxon>
        <taxon>Enoplea</taxon>
        <taxon>Dorylaimia</taxon>
        <taxon>Mermithida</taxon>
        <taxon>Mermithoidea</taxon>
        <taxon>Mermithidae</taxon>
        <taxon>Romanomermis</taxon>
    </lineage>
</organism>
<evidence type="ECO:0000256" key="1">
    <source>
        <dbReference type="ARBA" id="ARBA00001954"/>
    </source>
</evidence>
<dbReference type="GO" id="GO:0006397">
    <property type="term" value="P:mRNA processing"/>
    <property type="evidence" value="ECO:0007669"/>
    <property type="project" value="InterPro"/>
</dbReference>
<dbReference type="InterPro" id="IPR032860">
    <property type="entry name" value="ALKBH5"/>
</dbReference>
<keyword evidence="4" id="KW-0223">Dioxygenase</keyword>
<dbReference type="GO" id="GO:0006406">
    <property type="term" value="P:mRNA export from nucleus"/>
    <property type="evidence" value="ECO:0007669"/>
    <property type="project" value="TreeGrafter"/>
</dbReference>
<dbReference type="Proteomes" id="UP000887565">
    <property type="component" value="Unplaced"/>
</dbReference>
<dbReference type="GO" id="GO:0035515">
    <property type="term" value="F:oxidative RNA demethylase activity"/>
    <property type="evidence" value="ECO:0007669"/>
    <property type="project" value="InterPro"/>
</dbReference>
<keyword evidence="8" id="KW-1185">Reference proteome</keyword>
<evidence type="ECO:0000256" key="7">
    <source>
        <dbReference type="SAM" id="MobiDB-lite"/>
    </source>
</evidence>
<dbReference type="InterPro" id="IPR037151">
    <property type="entry name" value="AlkB-like_sf"/>
</dbReference>
<reference evidence="9" key="1">
    <citation type="submission" date="2022-11" db="UniProtKB">
        <authorList>
            <consortium name="WormBaseParasite"/>
        </authorList>
    </citation>
    <scope>IDENTIFICATION</scope>
</reference>
<comment type="cofactor">
    <cofactor evidence="1">
        <name>Fe(2+)</name>
        <dbReference type="ChEBI" id="CHEBI:29033"/>
    </cofactor>
</comment>
<dbReference type="Gene3D" id="2.60.120.590">
    <property type="entry name" value="Alpha-ketoglutarate-dependent dioxygenase AlkB-like"/>
    <property type="match status" value="2"/>
</dbReference>
<evidence type="ECO:0000256" key="3">
    <source>
        <dbReference type="ARBA" id="ARBA00022723"/>
    </source>
</evidence>